<reference evidence="1" key="1">
    <citation type="submission" date="2015-06" db="UniProtKB">
        <authorList>
            <consortium name="EnsemblPlants"/>
        </authorList>
    </citation>
    <scope>IDENTIFICATION</scope>
</reference>
<dbReference type="Gramene" id="ORGLA06G0254400.1">
    <property type="protein sequence ID" value="ORGLA06G0254400.1"/>
    <property type="gene ID" value="ORGLA06G0254400"/>
</dbReference>
<accession>I1Q5Y1</accession>
<evidence type="ECO:0000313" key="2">
    <source>
        <dbReference type="Proteomes" id="UP000007306"/>
    </source>
</evidence>
<organism evidence="1 2">
    <name type="scientific">Oryza glaberrima</name>
    <name type="common">African rice</name>
    <dbReference type="NCBI Taxonomy" id="4538"/>
    <lineage>
        <taxon>Eukaryota</taxon>
        <taxon>Viridiplantae</taxon>
        <taxon>Streptophyta</taxon>
        <taxon>Embryophyta</taxon>
        <taxon>Tracheophyta</taxon>
        <taxon>Spermatophyta</taxon>
        <taxon>Magnoliopsida</taxon>
        <taxon>Liliopsida</taxon>
        <taxon>Poales</taxon>
        <taxon>Poaceae</taxon>
        <taxon>BOP clade</taxon>
        <taxon>Oryzoideae</taxon>
        <taxon>Oryzeae</taxon>
        <taxon>Oryzinae</taxon>
        <taxon>Oryza</taxon>
    </lineage>
</organism>
<proteinExistence type="predicted"/>
<dbReference type="EnsemblPlants" id="ORGLA06G0254400.1">
    <property type="protein sequence ID" value="ORGLA06G0254400.1"/>
    <property type="gene ID" value="ORGLA06G0254400"/>
</dbReference>
<evidence type="ECO:0000313" key="1">
    <source>
        <dbReference type="EnsemblPlants" id="ORGLA06G0254400.1"/>
    </source>
</evidence>
<sequence length="104" mass="11502">NPIRPPAALLISNGRQISIRAPFLARKYLMESSWSPLSNRSSLITKFHPSQPQMKKQGAASPVMGLWACNFVWDPGPSGAHVGCAPTRWSRTLGPSWSFSHPYK</sequence>
<dbReference type="Proteomes" id="UP000007306">
    <property type="component" value="Unassembled WGS sequence"/>
</dbReference>
<dbReference type="OMA" id="NGHQICI"/>
<dbReference type="HOGENOM" id="CLU_1941402_0_0_1"/>
<dbReference type="AlphaFoldDB" id="I1Q5Y1"/>
<name>I1Q5Y1_ORYGL</name>
<reference evidence="2" key="2">
    <citation type="submission" date="2018-04" db="EMBL/GenBank/DDBJ databases">
        <title>OglaRS2 (Oryza glaberrima Reference Sequence Version 2).</title>
        <authorList>
            <person name="Zhang J."/>
            <person name="Kudrna D."/>
            <person name="Lee S."/>
            <person name="Talag J."/>
            <person name="Rajasekar S."/>
            <person name="Wing R.A."/>
        </authorList>
    </citation>
    <scope>NUCLEOTIDE SEQUENCE [LARGE SCALE GENOMIC DNA]</scope>
    <source>
        <strain evidence="2">cv. IRGC 96717</strain>
    </source>
</reference>
<keyword evidence="2" id="KW-1185">Reference proteome</keyword>
<protein>
    <submittedName>
        <fullName evidence="1">Uncharacterized protein</fullName>
    </submittedName>
</protein>